<dbReference type="EMBL" id="JAGTTN010000001">
    <property type="protein sequence ID" value="MCC2031688.1"/>
    <property type="molecule type" value="Genomic_DNA"/>
</dbReference>
<gene>
    <name evidence="1" type="ORF">KEC57_05760</name>
</gene>
<dbReference type="RefSeq" id="WP_229383559.1">
    <property type="nucleotide sequence ID" value="NZ_JAGTTN010000001.1"/>
</dbReference>
<proteinExistence type="predicted"/>
<reference evidence="1" key="1">
    <citation type="submission" date="2021-04" db="EMBL/GenBank/DDBJ databases">
        <title>Microbacterium tenobrionis sp. nov. and Microbacterium allomyrinae sp. nov., isolated from larvae of Tenobrio molitor and Allomyrina dichotoma, respectively.</title>
        <authorList>
            <person name="Lee S.D."/>
        </authorList>
    </citation>
    <scope>NUCLEOTIDE SEQUENCE</scope>
    <source>
        <strain evidence="1">BWT-G7</strain>
    </source>
</reference>
<evidence type="ECO:0000313" key="2">
    <source>
        <dbReference type="Proteomes" id="UP001139354"/>
    </source>
</evidence>
<accession>A0A9X1LU38</accession>
<protein>
    <submittedName>
        <fullName evidence="1">Uncharacterized protein</fullName>
    </submittedName>
</protein>
<organism evidence="1 2">
    <name type="scientific">Microbacterium allomyrinae</name>
    <dbReference type="NCBI Taxonomy" id="2830666"/>
    <lineage>
        <taxon>Bacteria</taxon>
        <taxon>Bacillati</taxon>
        <taxon>Actinomycetota</taxon>
        <taxon>Actinomycetes</taxon>
        <taxon>Micrococcales</taxon>
        <taxon>Microbacteriaceae</taxon>
        <taxon>Microbacterium</taxon>
    </lineage>
</organism>
<comment type="caution">
    <text evidence="1">The sequence shown here is derived from an EMBL/GenBank/DDBJ whole genome shotgun (WGS) entry which is preliminary data.</text>
</comment>
<sequence>MIDTAPSGFHIMMPPGWVRYLVDADGKAALVAQATSRMRQLSRPDLDAQARSMIQSYWQTLTRQRISAIYLPSEAGDEGLPLSIAVKQHAAPEDAAFEASLPALAGAPIERFETPVGMVLRWQKDSHGHDEMAGVTSRQIGYGFPLPIAGDRRGMVFLASIAYPDEAAPDAVALLTETSDAIMETFRWR</sequence>
<evidence type="ECO:0000313" key="1">
    <source>
        <dbReference type="EMBL" id="MCC2031688.1"/>
    </source>
</evidence>
<dbReference type="Proteomes" id="UP001139354">
    <property type="component" value="Unassembled WGS sequence"/>
</dbReference>
<name>A0A9X1LU38_9MICO</name>
<keyword evidence="2" id="KW-1185">Reference proteome</keyword>
<dbReference type="AlphaFoldDB" id="A0A9X1LU38"/>